<organism evidence="3">
    <name type="scientific">Eucalyptus grandis</name>
    <name type="common">Flooded gum</name>
    <dbReference type="NCBI Taxonomy" id="71139"/>
    <lineage>
        <taxon>Eukaryota</taxon>
        <taxon>Viridiplantae</taxon>
        <taxon>Streptophyta</taxon>
        <taxon>Embryophyta</taxon>
        <taxon>Tracheophyta</taxon>
        <taxon>Spermatophyta</taxon>
        <taxon>Magnoliopsida</taxon>
        <taxon>eudicotyledons</taxon>
        <taxon>Gunneridae</taxon>
        <taxon>Pentapetalae</taxon>
        <taxon>rosids</taxon>
        <taxon>malvids</taxon>
        <taxon>Myrtales</taxon>
        <taxon>Myrtaceae</taxon>
        <taxon>Myrtoideae</taxon>
        <taxon>Eucalypteae</taxon>
        <taxon>Eucalyptus</taxon>
    </lineage>
</organism>
<evidence type="ECO:0000256" key="1">
    <source>
        <dbReference type="SAM" id="Coils"/>
    </source>
</evidence>
<sequence length="169" mass="18112">MSAVSSPLASVRNPRAQLSSSCLLKPSVRCLGSVQHTNLLFTTNQTGMLQLRSSRQLTVSAEYRDGGRPSSASIFVGGFVLGGIIVGALGCVYAPQISKALAGTDRKDLMRKLPKFIYDEEKALEKTRKVLAEKIAQLNSAIDDVSSQLRTEESSDEIAVAPDEIEAAV</sequence>
<dbReference type="PANTHER" id="PTHR34048:SF5">
    <property type="entry name" value="INNER MEMBRANE LOCALIZED PROTEIN"/>
    <property type="match status" value="1"/>
</dbReference>
<dbReference type="OMA" id="HAEYNGR"/>
<reference evidence="3" key="1">
    <citation type="submission" date="2013-07" db="EMBL/GenBank/DDBJ databases">
        <title>The genome of Eucalyptus grandis.</title>
        <authorList>
            <person name="Schmutz J."/>
            <person name="Hayes R."/>
            <person name="Myburg A."/>
            <person name="Tuskan G."/>
            <person name="Grattapaglia D."/>
            <person name="Rokhsar D.S."/>
        </authorList>
    </citation>
    <scope>NUCLEOTIDE SEQUENCE</scope>
    <source>
        <tissue evidence="3">Leaf extractions</tissue>
    </source>
</reference>
<dbReference type="STRING" id="71139.A0A059BQW2"/>
<dbReference type="eggNOG" id="ENOG502S034">
    <property type="taxonomic scope" value="Eukaryota"/>
</dbReference>
<dbReference type="Gramene" id="KCW68120">
    <property type="protein sequence ID" value="KCW68120"/>
    <property type="gene ID" value="EUGRSUZ_F01794"/>
</dbReference>
<dbReference type="OrthoDB" id="1700403at2759"/>
<keyword evidence="1" id="KW-0175">Coiled coil</keyword>
<dbReference type="AlphaFoldDB" id="A0A059BQW2"/>
<evidence type="ECO:0000313" key="3">
    <source>
        <dbReference type="EMBL" id="KCW68120.1"/>
    </source>
</evidence>
<dbReference type="PANTHER" id="PTHR34048">
    <property type="entry name" value="LOW-DENSITY RECEPTOR-LIKE PROTEIN"/>
    <property type="match status" value="1"/>
</dbReference>
<dbReference type="EMBL" id="KK198758">
    <property type="protein sequence ID" value="KCW68120.1"/>
    <property type="molecule type" value="Genomic_DNA"/>
</dbReference>
<proteinExistence type="predicted"/>
<gene>
    <name evidence="3" type="ORF">EUGRSUZ_F01794</name>
</gene>
<dbReference type="InParanoid" id="A0A059BQW2"/>
<keyword evidence="2" id="KW-0812">Transmembrane</keyword>
<feature type="transmembrane region" description="Helical" evidence="2">
    <location>
        <begin position="72"/>
        <end position="94"/>
    </location>
</feature>
<dbReference type="InterPro" id="IPR040377">
    <property type="entry name" value="Ssl2009-like"/>
</dbReference>
<evidence type="ECO:0000256" key="2">
    <source>
        <dbReference type="SAM" id="Phobius"/>
    </source>
</evidence>
<dbReference type="KEGG" id="egr:104448946"/>
<keyword evidence="2" id="KW-1133">Transmembrane helix</keyword>
<keyword evidence="2" id="KW-0472">Membrane</keyword>
<accession>A0A059BQW2</accession>
<dbReference type="GO" id="GO:0009706">
    <property type="term" value="C:chloroplast inner membrane"/>
    <property type="evidence" value="ECO:0000318"/>
    <property type="project" value="GO_Central"/>
</dbReference>
<name>A0A059BQW2_EUCGR</name>
<feature type="coiled-coil region" evidence="1">
    <location>
        <begin position="121"/>
        <end position="148"/>
    </location>
</feature>
<protein>
    <submittedName>
        <fullName evidence="3">Uncharacterized protein</fullName>
    </submittedName>
</protein>